<dbReference type="AlphaFoldDB" id="A0A7L0UNM2"/>
<dbReference type="GO" id="GO:0003723">
    <property type="term" value="F:RNA binding"/>
    <property type="evidence" value="ECO:0007669"/>
    <property type="project" value="TreeGrafter"/>
</dbReference>
<name>A0A7L0UNM2_CHOAC</name>
<feature type="non-terminal residue" evidence="2">
    <location>
        <position position="1"/>
    </location>
</feature>
<feature type="non-terminal residue" evidence="2">
    <location>
        <position position="533"/>
    </location>
</feature>
<comment type="caution">
    <text evidence="2">The sequence shown here is derived from an EMBL/GenBank/DDBJ whole genome shotgun (WGS) entry which is preliminary data.</text>
</comment>
<keyword evidence="3" id="KW-1185">Reference proteome</keyword>
<dbReference type="GO" id="GO:0005759">
    <property type="term" value="C:mitochondrial matrix"/>
    <property type="evidence" value="ECO:0007669"/>
    <property type="project" value="TreeGrafter"/>
</dbReference>
<organism evidence="2 3">
    <name type="scientific">Chordeiles acutipennis</name>
    <name type="common">Lesser nighthawk</name>
    <name type="synonym">Caprimulgus acutipennis</name>
    <dbReference type="NCBI Taxonomy" id="118183"/>
    <lineage>
        <taxon>Eukaryota</taxon>
        <taxon>Metazoa</taxon>
        <taxon>Chordata</taxon>
        <taxon>Craniata</taxon>
        <taxon>Vertebrata</taxon>
        <taxon>Euteleostomi</taxon>
        <taxon>Archelosauria</taxon>
        <taxon>Archosauria</taxon>
        <taxon>Dinosauria</taxon>
        <taxon>Saurischia</taxon>
        <taxon>Theropoda</taxon>
        <taxon>Coelurosauria</taxon>
        <taxon>Aves</taxon>
        <taxon>Neognathae</taxon>
        <taxon>Neoaves</taxon>
        <taxon>Strisores</taxon>
        <taxon>Caprimulgiformes</taxon>
        <taxon>Caprimulgidae</taxon>
        <taxon>Chordeilinae</taxon>
        <taxon>Chordeiles</taxon>
    </lineage>
</organism>
<evidence type="ECO:0000313" key="2">
    <source>
        <dbReference type="EMBL" id="NXL68495.1"/>
    </source>
</evidence>
<dbReference type="GO" id="GO:0044528">
    <property type="term" value="P:regulation of mitochondrial mRNA stability"/>
    <property type="evidence" value="ECO:0007669"/>
    <property type="project" value="TreeGrafter"/>
</dbReference>
<accession>A0A7L0UNM2</accession>
<dbReference type="PANTHER" id="PTHR21228">
    <property type="entry name" value="FAST LEU-RICH DOMAIN-CONTAINING"/>
    <property type="match status" value="1"/>
</dbReference>
<dbReference type="GO" id="GO:0000963">
    <property type="term" value="P:mitochondrial RNA processing"/>
    <property type="evidence" value="ECO:0007669"/>
    <property type="project" value="TreeGrafter"/>
</dbReference>
<dbReference type="InterPro" id="IPR050870">
    <property type="entry name" value="FAST_kinase"/>
</dbReference>
<dbReference type="GO" id="GO:0035770">
    <property type="term" value="C:ribonucleoprotein granule"/>
    <property type="evidence" value="ECO:0007669"/>
    <property type="project" value="TreeGrafter"/>
</dbReference>
<reference evidence="2 3" key="1">
    <citation type="submission" date="2019-09" db="EMBL/GenBank/DDBJ databases">
        <title>Bird 10,000 Genomes (B10K) Project - Family phase.</title>
        <authorList>
            <person name="Zhang G."/>
        </authorList>
    </citation>
    <scope>NUCLEOTIDE SEQUENCE [LARGE SCALE GENOMIC DNA]</scope>
    <source>
        <strain evidence="2">B10K-DU-008-62</strain>
        <tissue evidence="2">Mixed tissue sample</tissue>
    </source>
</reference>
<gene>
    <name evidence="2" type="primary">Tbrg4</name>
    <name evidence="2" type="ORF">CHOACU_R05875</name>
</gene>
<dbReference type="OrthoDB" id="6501018at2759"/>
<proteinExistence type="predicted"/>
<dbReference type="PANTHER" id="PTHR21228:SF59">
    <property type="entry name" value="FAST KINASE DOMAIN-CONTAINING PROTEIN 4"/>
    <property type="match status" value="1"/>
</dbReference>
<dbReference type="EMBL" id="VXAQ01003593">
    <property type="protein sequence ID" value="NXL68495.1"/>
    <property type="molecule type" value="Genomic_DNA"/>
</dbReference>
<dbReference type="CDD" id="cd23739">
    <property type="entry name" value="TBRG4-like_N"/>
    <property type="match status" value="1"/>
</dbReference>
<dbReference type="Pfam" id="PF08368">
    <property type="entry name" value="FAST_2"/>
    <property type="match status" value="1"/>
</dbReference>
<protein>
    <submittedName>
        <fullName evidence="2">FAKD4 protein</fullName>
    </submittedName>
</protein>
<evidence type="ECO:0000313" key="3">
    <source>
        <dbReference type="Proteomes" id="UP000568556"/>
    </source>
</evidence>
<dbReference type="InterPro" id="IPR013579">
    <property type="entry name" value="FAST_2"/>
</dbReference>
<sequence>MAARLVRRCCWQHFTPFISPPSAFPASLLVPTGKIIMTRALPPTPLALFHTSSPLSWADGFSIKEQVEEGGNPEHKVMGQLIETAVSPQELFQLSQLHALNSNQASLIITQLSRLAMENKLETEKILQDERFQHLISIVDSQISQVWNNTLVNLFKSLCSLGMDSNRKEMQSVEQEVLWRLRRLTFRQLASLAEFLAIRQGKESKLLNEVIKKLELRWTELEGTRTVVMLMGKVGHISPALMDRLEDKALELAEQFNPDDIRKITLALAYQNRRCVPLLRALSYHLLQKHSELSLNILMDLIFAYGKLNFHQPQVFQKIATDLHPHLPSMTPVEVTRCARSFALLKWLSLPLFEAVAQYTLDNTKQLSVTHLCGIILSFARLNFQPSGSEDFFNMPLPTNTPRSFIHLGSSNPSWTDYAGCWMSSQTPLWALGCVSTSAPLLPPGNQSIKAQNLRLKLIHINAAAKLETPEYQGPFLPLEMLSTMEPAGEKVTLLQSTLREALAGLLGSRDNGRFDVHTIYGWHIGECVLLSS</sequence>
<dbReference type="Proteomes" id="UP000568556">
    <property type="component" value="Unassembled WGS sequence"/>
</dbReference>
<feature type="domain" description="FAST kinase-like protein subdomain 2" evidence="1">
    <location>
        <begin position="455"/>
        <end position="529"/>
    </location>
</feature>
<evidence type="ECO:0000259" key="1">
    <source>
        <dbReference type="Pfam" id="PF08368"/>
    </source>
</evidence>